<dbReference type="InterPro" id="IPR003599">
    <property type="entry name" value="Ig_sub"/>
</dbReference>
<proteinExistence type="predicted"/>
<dbReference type="GO" id="GO:0005886">
    <property type="term" value="C:plasma membrane"/>
    <property type="evidence" value="ECO:0007669"/>
    <property type="project" value="TreeGrafter"/>
</dbReference>
<dbReference type="CDD" id="cd05716">
    <property type="entry name" value="IgV_pIgR_like"/>
    <property type="match status" value="1"/>
</dbReference>
<evidence type="ECO:0000313" key="8">
    <source>
        <dbReference type="Proteomes" id="UP000694521"/>
    </source>
</evidence>
<dbReference type="OrthoDB" id="8920197at2759"/>
<dbReference type="Gene3D" id="2.60.40.10">
    <property type="entry name" value="Immunoglobulins"/>
    <property type="match status" value="1"/>
</dbReference>
<dbReference type="InterPro" id="IPR007110">
    <property type="entry name" value="Ig-like_dom"/>
</dbReference>
<dbReference type="SUPFAM" id="SSF48726">
    <property type="entry name" value="Immunoglobulin"/>
    <property type="match status" value="1"/>
</dbReference>
<evidence type="ECO:0000256" key="4">
    <source>
        <dbReference type="SAM" id="MobiDB-lite"/>
    </source>
</evidence>
<protein>
    <recommendedName>
        <fullName evidence="6">Ig-like domain-containing protein</fullName>
    </recommendedName>
</protein>
<evidence type="ECO:0000256" key="3">
    <source>
        <dbReference type="ARBA" id="ARBA00023136"/>
    </source>
</evidence>
<accession>A0A8B9IEH1</accession>
<name>A0A8B9IEH1_ANSCY</name>
<dbReference type="PANTHER" id="PTHR11860:SF87">
    <property type="entry name" value="CMRF35-LIKE MOLECULE 8"/>
    <property type="match status" value="1"/>
</dbReference>
<organism evidence="7 8">
    <name type="scientific">Anser cygnoides</name>
    <name type="common">Swan goose</name>
    <dbReference type="NCBI Taxonomy" id="8845"/>
    <lineage>
        <taxon>Eukaryota</taxon>
        <taxon>Metazoa</taxon>
        <taxon>Chordata</taxon>
        <taxon>Craniata</taxon>
        <taxon>Vertebrata</taxon>
        <taxon>Euteleostomi</taxon>
        <taxon>Archelosauria</taxon>
        <taxon>Archosauria</taxon>
        <taxon>Dinosauria</taxon>
        <taxon>Saurischia</taxon>
        <taxon>Theropoda</taxon>
        <taxon>Coelurosauria</taxon>
        <taxon>Aves</taxon>
        <taxon>Neognathae</taxon>
        <taxon>Galloanserae</taxon>
        <taxon>Anseriformes</taxon>
        <taxon>Anatidae</taxon>
        <taxon>Anserinae</taxon>
        <taxon>Anser</taxon>
    </lineage>
</organism>
<dbReference type="PROSITE" id="PS50835">
    <property type="entry name" value="IG_LIKE"/>
    <property type="match status" value="1"/>
</dbReference>
<dbReference type="PANTHER" id="PTHR11860">
    <property type="entry name" value="POLYMERIC-IMMUNOGLOBULIN RECEPTOR"/>
    <property type="match status" value="1"/>
</dbReference>
<dbReference type="AlphaFoldDB" id="A0A8B9IEH1"/>
<evidence type="ECO:0000256" key="5">
    <source>
        <dbReference type="SAM" id="Phobius"/>
    </source>
</evidence>
<feature type="region of interest" description="Disordered" evidence="4">
    <location>
        <begin position="191"/>
        <end position="219"/>
    </location>
</feature>
<keyword evidence="5" id="KW-1133">Transmembrane helix</keyword>
<dbReference type="InterPro" id="IPR036179">
    <property type="entry name" value="Ig-like_dom_sf"/>
</dbReference>
<evidence type="ECO:0000313" key="7">
    <source>
        <dbReference type="Ensembl" id="ENSACDP00005002427.1"/>
    </source>
</evidence>
<sequence length="261" mass="28572">MQLPGLHQGVVLSHGQKRKRSPRGAPRSMSGRRAARRVPKASPAMWLLLLLACTAPCRSAGGRAVRGPGTVRGHPGGSISVSCTYQHGYETNPKFWCRPGKLRICAFDTYIIATSEEEPRVQQGRFSIWDNRTQRVFTVTVQNLEAEDAGTYRCGVRRFIILTDDSDDVEVIVSPEPRPTATHALFWTTPRPLPPGVNSPSSTDAPLGTDAPRSTDDVPLGVDVPSGRCHSLRWFPLLAGLQLLALLAMSMAVLWLSLRRG</sequence>
<evidence type="ECO:0000256" key="2">
    <source>
        <dbReference type="ARBA" id="ARBA00022692"/>
    </source>
</evidence>
<keyword evidence="3 5" id="KW-0472">Membrane</keyword>
<feature type="domain" description="Ig-like" evidence="6">
    <location>
        <begin position="39"/>
        <end position="174"/>
    </location>
</feature>
<evidence type="ECO:0000256" key="1">
    <source>
        <dbReference type="ARBA" id="ARBA00004370"/>
    </source>
</evidence>
<dbReference type="Pfam" id="PF07686">
    <property type="entry name" value="V-set"/>
    <property type="match status" value="1"/>
</dbReference>
<feature type="region of interest" description="Disordered" evidence="4">
    <location>
        <begin position="1"/>
        <end position="38"/>
    </location>
</feature>
<dbReference type="SMART" id="SM00409">
    <property type="entry name" value="IG"/>
    <property type="match status" value="1"/>
</dbReference>
<reference evidence="7" key="1">
    <citation type="submission" date="2025-08" db="UniProtKB">
        <authorList>
            <consortium name="Ensembl"/>
        </authorList>
    </citation>
    <scope>IDENTIFICATION</scope>
</reference>
<dbReference type="InterPro" id="IPR050671">
    <property type="entry name" value="CD300_family_receptors"/>
</dbReference>
<feature type="transmembrane region" description="Helical" evidence="5">
    <location>
        <begin position="234"/>
        <end position="258"/>
    </location>
</feature>
<dbReference type="InterPro" id="IPR013783">
    <property type="entry name" value="Ig-like_fold"/>
</dbReference>
<evidence type="ECO:0000259" key="6">
    <source>
        <dbReference type="PROSITE" id="PS50835"/>
    </source>
</evidence>
<dbReference type="GO" id="GO:0004888">
    <property type="term" value="F:transmembrane signaling receptor activity"/>
    <property type="evidence" value="ECO:0007669"/>
    <property type="project" value="TreeGrafter"/>
</dbReference>
<keyword evidence="8" id="KW-1185">Reference proteome</keyword>
<dbReference type="InterPro" id="IPR013106">
    <property type="entry name" value="Ig_V-set"/>
</dbReference>
<dbReference type="Proteomes" id="UP000694521">
    <property type="component" value="Unplaced"/>
</dbReference>
<dbReference type="Ensembl" id="ENSACDT00005002879.1">
    <property type="protein sequence ID" value="ENSACDP00005002427.1"/>
    <property type="gene ID" value="ENSACDG00005001687.1"/>
</dbReference>
<keyword evidence="2 5" id="KW-0812">Transmembrane</keyword>
<reference evidence="7" key="2">
    <citation type="submission" date="2025-09" db="UniProtKB">
        <authorList>
            <consortium name="Ensembl"/>
        </authorList>
    </citation>
    <scope>IDENTIFICATION</scope>
</reference>
<comment type="subcellular location">
    <subcellularLocation>
        <location evidence="1">Membrane</location>
    </subcellularLocation>
</comment>